<dbReference type="Pfam" id="PF13568">
    <property type="entry name" value="OMP_b-brl_2"/>
    <property type="match status" value="1"/>
</dbReference>
<protein>
    <submittedName>
        <fullName evidence="2">Outer membrane protein beta-barrel domain-containing protein</fullName>
    </submittedName>
</protein>
<proteinExistence type="predicted"/>
<dbReference type="Proteomes" id="UP001497602">
    <property type="component" value="Unassembled WGS sequence"/>
</dbReference>
<evidence type="ECO:0000259" key="1">
    <source>
        <dbReference type="Pfam" id="PF13568"/>
    </source>
</evidence>
<gene>
    <name evidence="2" type="ORF">T190115A13A_110065</name>
</gene>
<comment type="caution">
    <text evidence="2">The sequence shown here is derived from an EMBL/GenBank/DDBJ whole genome shotgun (WGS) entry which is preliminary data.</text>
</comment>
<sequence length="224" mass="25903">MNYRVVCLLLFVSFCGYSQKDSLQIGDAYFEDQLYMDFTYNVLYNQPEGFKVSSFSYGISMGYIKDIPLKRSGKLALGVGLGYGYDSFNHSIYVIQENNKSNFFPVLEGASNNKLRLHNIEMPIQIRFRTSDAKKYSFWRLYAGIKLIYNVNNRFTYDVNNVGNVITNLNDFNKWQMGLTMSAGYSAFNFYIYYGLTPLFKNVNYNGAAIDTKYFKLGLSFFLL</sequence>
<evidence type="ECO:0000313" key="2">
    <source>
        <dbReference type="EMBL" id="CAL2104929.1"/>
    </source>
</evidence>
<dbReference type="InterPro" id="IPR025665">
    <property type="entry name" value="Beta-barrel_OMP_2"/>
</dbReference>
<name>A0ABM9PH61_9FLAO</name>
<feature type="domain" description="Outer membrane protein beta-barrel" evidence="1">
    <location>
        <begin position="18"/>
        <end position="200"/>
    </location>
</feature>
<dbReference type="EMBL" id="CAXJRC010000002">
    <property type="protein sequence ID" value="CAL2104929.1"/>
    <property type="molecule type" value="Genomic_DNA"/>
</dbReference>
<dbReference type="RefSeq" id="WP_348736656.1">
    <property type="nucleotide sequence ID" value="NZ_CAXJRC010000002.1"/>
</dbReference>
<accession>A0ABM9PH61</accession>
<organism evidence="2 3">
    <name type="scientific">Tenacibaculum vairaonense</name>
    <dbReference type="NCBI Taxonomy" id="3137860"/>
    <lineage>
        <taxon>Bacteria</taxon>
        <taxon>Pseudomonadati</taxon>
        <taxon>Bacteroidota</taxon>
        <taxon>Flavobacteriia</taxon>
        <taxon>Flavobacteriales</taxon>
        <taxon>Flavobacteriaceae</taxon>
        <taxon>Tenacibaculum</taxon>
    </lineage>
</organism>
<keyword evidence="3" id="KW-1185">Reference proteome</keyword>
<reference evidence="2 3" key="1">
    <citation type="submission" date="2024-05" db="EMBL/GenBank/DDBJ databases">
        <authorList>
            <person name="Duchaud E."/>
        </authorList>
    </citation>
    <scope>NUCLEOTIDE SEQUENCE [LARGE SCALE GENOMIC DNA]</scope>
    <source>
        <strain evidence="2">Ena-SAMPLE-TAB-13-05-2024-13:56:06:370-140305</strain>
    </source>
</reference>
<evidence type="ECO:0000313" key="3">
    <source>
        <dbReference type="Proteomes" id="UP001497602"/>
    </source>
</evidence>